<protein>
    <submittedName>
        <fullName evidence="1">Uncharacterized protein</fullName>
    </submittedName>
</protein>
<gene>
    <name evidence="1" type="ORF">JI741_20820</name>
</gene>
<name>A0ABS1KW44_9BACT</name>
<dbReference type="EMBL" id="JAERRB010000007">
    <property type="protein sequence ID" value="MBL0743686.1"/>
    <property type="molecule type" value="Genomic_DNA"/>
</dbReference>
<dbReference type="Pfam" id="PF18944">
    <property type="entry name" value="DUF5691"/>
    <property type="match status" value="1"/>
</dbReference>
<dbReference type="Proteomes" id="UP000613030">
    <property type="component" value="Unassembled WGS sequence"/>
</dbReference>
<reference evidence="1 2" key="1">
    <citation type="submission" date="2021-01" db="EMBL/GenBank/DDBJ databases">
        <title>Chryseolinea sp. Jin1 Genome sequencing and assembly.</title>
        <authorList>
            <person name="Kim I."/>
        </authorList>
    </citation>
    <scope>NUCLEOTIDE SEQUENCE [LARGE SCALE GENOMIC DNA]</scope>
    <source>
        <strain evidence="1 2">Jin1</strain>
    </source>
</reference>
<proteinExistence type="predicted"/>
<dbReference type="RefSeq" id="WP_202013048.1">
    <property type="nucleotide sequence ID" value="NZ_JAERRB010000007.1"/>
</dbReference>
<organism evidence="1 2">
    <name type="scientific">Chryseolinea lacunae</name>
    <dbReference type="NCBI Taxonomy" id="2801331"/>
    <lineage>
        <taxon>Bacteria</taxon>
        <taxon>Pseudomonadati</taxon>
        <taxon>Bacteroidota</taxon>
        <taxon>Cytophagia</taxon>
        <taxon>Cytophagales</taxon>
        <taxon>Fulvivirgaceae</taxon>
        <taxon>Chryseolinea</taxon>
    </lineage>
</organism>
<comment type="caution">
    <text evidence="1">The sequence shown here is derived from an EMBL/GenBank/DDBJ whole genome shotgun (WGS) entry which is preliminary data.</text>
</comment>
<evidence type="ECO:0000313" key="1">
    <source>
        <dbReference type="EMBL" id="MBL0743686.1"/>
    </source>
</evidence>
<accession>A0ABS1KW44</accession>
<keyword evidence="2" id="KW-1185">Reference proteome</keyword>
<sequence length="531" mass="61051">MSWKNLIDIALLGTDKKTLDVRVLPEGIAEFLELRHAQSPELKLLEAAALTYFYETSGKLPPKFEGEWNDAIIEETKAVAPEEYLALFGRIQLTDYQIREKLLNLWLDVLIKKDQIINSDRVTQLLTEGSGLAIQTKDKILSVIGNKGQWALSLTPEYNYKKQTLDLSLWHEGTSQERKNLFTGLRRTDPGKAMELLQSTWATESIVNKRSFLDVVLETSSAADIPFAEALMAGEFAHTAKEKKTEKECRKLLASLLLKYPVSALYQTTTAQLTPYFAMEKKGLTGWVSGKQKVTLTLPEQDDAFWNAKHMDETFGLDVKGIDSAWFQYPSLFWMSHFLEFIPRDFWITFFNNNTADWVQYFLERETFRVTISGRKESIYKQALLGNLQTHRDTTLARPLLWDMPVTEMLDYFKYMHPDDFEALIEKYGYYGDADVLASGPYGPELSWTLLFSQKVVEKAYHQATQSFPNAMLGKVIAQFADKKVHGDLLRYHEKIKGSNAYDLWNRVIFEPAHHALEIRIRIDDYKLNAS</sequence>
<dbReference type="InterPro" id="IPR043746">
    <property type="entry name" value="DUF5691"/>
</dbReference>
<evidence type="ECO:0000313" key="2">
    <source>
        <dbReference type="Proteomes" id="UP000613030"/>
    </source>
</evidence>